<feature type="region of interest" description="Disordered" evidence="1">
    <location>
        <begin position="66"/>
        <end position="186"/>
    </location>
</feature>
<sequence length="226" mass="24863">MQFRELLDECTHPVGADEGGVNQPPPLLHRLVGVRRRDRVEAPAKQLAVRLGRPVLSLHQLPLHPVAVPPPEEREHGVDMLDLDPPSSQRVRCRMRPTGIVPPVPPARPTGAANAADPPRSPEKRPRDDTPSSILSPLSSLSSTPSVPSDDEQDDEEDEQEDDEDEPLPRPQKRLRRTPKNPLASCGCALTNTAIRRLPRGTELPTDTLKKQLLRQVGKAMATRSA</sequence>
<feature type="non-terminal residue" evidence="2">
    <location>
        <position position="226"/>
    </location>
</feature>
<evidence type="ECO:0000313" key="2">
    <source>
        <dbReference type="EMBL" id="OQD97037.1"/>
    </source>
</evidence>
<gene>
    <name evidence="2" type="ORF">PENSOL_c013G03019</name>
</gene>
<accession>A0A1V6R6X9</accession>
<organism evidence="2 3">
    <name type="scientific">Penicillium solitum</name>
    <dbReference type="NCBI Taxonomy" id="60172"/>
    <lineage>
        <taxon>Eukaryota</taxon>
        <taxon>Fungi</taxon>
        <taxon>Dikarya</taxon>
        <taxon>Ascomycota</taxon>
        <taxon>Pezizomycotina</taxon>
        <taxon>Eurotiomycetes</taxon>
        <taxon>Eurotiomycetidae</taxon>
        <taxon>Eurotiales</taxon>
        <taxon>Aspergillaceae</taxon>
        <taxon>Penicillium</taxon>
    </lineage>
</organism>
<feature type="compositionally biased region" description="Acidic residues" evidence="1">
    <location>
        <begin position="149"/>
        <end position="166"/>
    </location>
</feature>
<protein>
    <submittedName>
        <fullName evidence="2">Uncharacterized protein</fullName>
    </submittedName>
</protein>
<reference evidence="3" key="1">
    <citation type="journal article" date="2017" name="Nat. Microbiol.">
        <title>Global analysis of biosynthetic gene clusters reveals vast potential of secondary metabolite production in Penicillium species.</title>
        <authorList>
            <person name="Nielsen J.C."/>
            <person name="Grijseels S."/>
            <person name="Prigent S."/>
            <person name="Ji B."/>
            <person name="Dainat J."/>
            <person name="Nielsen K.F."/>
            <person name="Frisvad J.C."/>
            <person name="Workman M."/>
            <person name="Nielsen J."/>
        </authorList>
    </citation>
    <scope>NUCLEOTIDE SEQUENCE [LARGE SCALE GENOMIC DNA]</scope>
    <source>
        <strain evidence="3">IBT 29525</strain>
    </source>
</reference>
<dbReference type="EMBL" id="MDYO01000013">
    <property type="protein sequence ID" value="OQD97037.1"/>
    <property type="molecule type" value="Genomic_DNA"/>
</dbReference>
<comment type="caution">
    <text evidence="2">The sequence shown here is derived from an EMBL/GenBank/DDBJ whole genome shotgun (WGS) entry which is preliminary data.</text>
</comment>
<dbReference type="AlphaFoldDB" id="A0A1V6R6X9"/>
<proteinExistence type="predicted"/>
<evidence type="ECO:0000313" key="3">
    <source>
        <dbReference type="Proteomes" id="UP000191612"/>
    </source>
</evidence>
<evidence type="ECO:0000256" key="1">
    <source>
        <dbReference type="SAM" id="MobiDB-lite"/>
    </source>
</evidence>
<dbReference type="Proteomes" id="UP000191612">
    <property type="component" value="Unassembled WGS sequence"/>
</dbReference>
<keyword evidence="3" id="KW-1185">Reference proteome</keyword>
<feature type="compositionally biased region" description="Basic and acidic residues" evidence="1">
    <location>
        <begin position="120"/>
        <end position="130"/>
    </location>
</feature>
<name>A0A1V6R6X9_9EURO</name>
<feature type="compositionally biased region" description="Low complexity" evidence="1">
    <location>
        <begin position="131"/>
        <end position="148"/>
    </location>
</feature>